<comment type="caution">
    <text evidence="1">The sequence shown here is derived from an EMBL/GenBank/DDBJ whole genome shotgun (WGS) entry which is preliminary data.</text>
</comment>
<accession>A0A4C1Y567</accession>
<organism evidence="1 2">
    <name type="scientific">Eumeta variegata</name>
    <name type="common">Bagworm moth</name>
    <name type="synonym">Eumeta japonica</name>
    <dbReference type="NCBI Taxonomy" id="151549"/>
    <lineage>
        <taxon>Eukaryota</taxon>
        <taxon>Metazoa</taxon>
        <taxon>Ecdysozoa</taxon>
        <taxon>Arthropoda</taxon>
        <taxon>Hexapoda</taxon>
        <taxon>Insecta</taxon>
        <taxon>Pterygota</taxon>
        <taxon>Neoptera</taxon>
        <taxon>Endopterygota</taxon>
        <taxon>Lepidoptera</taxon>
        <taxon>Glossata</taxon>
        <taxon>Ditrysia</taxon>
        <taxon>Tineoidea</taxon>
        <taxon>Psychidae</taxon>
        <taxon>Oiketicinae</taxon>
        <taxon>Eumeta</taxon>
    </lineage>
</organism>
<reference evidence="1 2" key="1">
    <citation type="journal article" date="2019" name="Commun. Biol.">
        <title>The bagworm genome reveals a unique fibroin gene that provides high tensile strength.</title>
        <authorList>
            <person name="Kono N."/>
            <person name="Nakamura H."/>
            <person name="Ohtoshi R."/>
            <person name="Tomita M."/>
            <person name="Numata K."/>
            <person name="Arakawa K."/>
        </authorList>
    </citation>
    <scope>NUCLEOTIDE SEQUENCE [LARGE SCALE GENOMIC DNA]</scope>
</reference>
<dbReference type="AlphaFoldDB" id="A0A4C1Y567"/>
<proteinExistence type="predicted"/>
<sequence length="227" mass="25576">MLADILNFASDSKQDTVIVLTSNLCLLGHSDRFLIRSDCSAIRKTETLNGLDRSREGPTRIDDLTRTTSKFGKFNEFCHKWRDSSEDIRTKEWVTSFSHVWKSWDYIEMHGHDACRCRGAPDSALRPPSPFWWAKAWAVVGLSDPSSERPVPDFIRWCGRCASFRAHRLLSGRIAATSQNLLGEDKKLASIRRAGRRETAAPPISRILSAAGCGRAAINHFYSFFGV</sequence>
<name>A0A4C1Y567_EUMVA</name>
<evidence type="ECO:0000313" key="2">
    <source>
        <dbReference type="Proteomes" id="UP000299102"/>
    </source>
</evidence>
<dbReference type="Proteomes" id="UP000299102">
    <property type="component" value="Unassembled WGS sequence"/>
</dbReference>
<dbReference type="EMBL" id="BGZK01001064">
    <property type="protein sequence ID" value="GBP70134.1"/>
    <property type="molecule type" value="Genomic_DNA"/>
</dbReference>
<evidence type="ECO:0000313" key="1">
    <source>
        <dbReference type="EMBL" id="GBP70134.1"/>
    </source>
</evidence>
<gene>
    <name evidence="1" type="ORF">EVAR_55454_1</name>
</gene>
<keyword evidence="2" id="KW-1185">Reference proteome</keyword>
<protein>
    <submittedName>
        <fullName evidence="1">Uncharacterized protein</fullName>
    </submittedName>
</protein>